<dbReference type="EMBL" id="KN837125">
    <property type="protein sequence ID" value="KIJ43147.1"/>
    <property type="molecule type" value="Genomic_DNA"/>
</dbReference>
<keyword evidence="3" id="KW-1185">Reference proteome</keyword>
<dbReference type="AlphaFoldDB" id="A0A0C9VMP0"/>
<dbReference type="PANTHER" id="PTHR38705:SF1">
    <property type="entry name" value="PROTEIN RDS1"/>
    <property type="match status" value="1"/>
</dbReference>
<accession>A0A0C9VMP0</accession>
<keyword evidence="1" id="KW-0732">Signal</keyword>
<proteinExistence type="predicted"/>
<dbReference type="PANTHER" id="PTHR38705">
    <property type="entry name" value="PROTEIN RDS1"/>
    <property type="match status" value="1"/>
</dbReference>
<feature type="chain" id="PRO_5005173201" description="Protein rds1" evidence="1">
    <location>
        <begin position="19"/>
        <end position="299"/>
    </location>
</feature>
<dbReference type="InterPro" id="IPR009078">
    <property type="entry name" value="Ferritin-like_SF"/>
</dbReference>
<dbReference type="Pfam" id="PF13668">
    <property type="entry name" value="Ferritin_2"/>
    <property type="match status" value="1"/>
</dbReference>
<protein>
    <recommendedName>
        <fullName evidence="4">Protein rds1</fullName>
    </recommendedName>
</protein>
<organism evidence="2 3">
    <name type="scientific">Sphaerobolus stellatus (strain SS14)</name>
    <dbReference type="NCBI Taxonomy" id="990650"/>
    <lineage>
        <taxon>Eukaryota</taxon>
        <taxon>Fungi</taxon>
        <taxon>Dikarya</taxon>
        <taxon>Basidiomycota</taxon>
        <taxon>Agaricomycotina</taxon>
        <taxon>Agaricomycetes</taxon>
        <taxon>Phallomycetidae</taxon>
        <taxon>Geastrales</taxon>
        <taxon>Sphaerobolaceae</taxon>
        <taxon>Sphaerobolus</taxon>
    </lineage>
</organism>
<dbReference type="CDD" id="cd00657">
    <property type="entry name" value="Ferritin_like"/>
    <property type="match status" value="1"/>
</dbReference>
<sequence length="299" mass="31252">MRTSAFFSLVAAAFSVNAVPQLEKRAAPVIDDTTILNYALTLEHLENAFYTGGLAKFDEAAFVECGLPVWARGRFVEVGEHEKTHVQLLQTALGSAATKPCNYSFPYNDAKSFAALSQVLEGVGTSAYTGAAQFITSKAVLTTAASILATEARHASWIGSAVNKGPGWSGAFDVPLSLNEVFTLAAAFITSCPSTNPQLPVKAFPSLAFSSPAPGKQSTLTFNATGTSSSTPLFVSFFTGLSQEFAPLKNGKVTIPGDLLGTVYAVVTTNGTMADDSNIVAGPAVLSFPFNSDGNLISQ</sequence>
<evidence type="ECO:0000256" key="1">
    <source>
        <dbReference type="SAM" id="SignalP"/>
    </source>
</evidence>
<dbReference type="HOGENOM" id="CLU_029630_0_0_1"/>
<reference evidence="2 3" key="1">
    <citation type="submission" date="2014-06" db="EMBL/GenBank/DDBJ databases">
        <title>Evolutionary Origins and Diversification of the Mycorrhizal Mutualists.</title>
        <authorList>
            <consortium name="DOE Joint Genome Institute"/>
            <consortium name="Mycorrhizal Genomics Consortium"/>
            <person name="Kohler A."/>
            <person name="Kuo A."/>
            <person name="Nagy L.G."/>
            <person name="Floudas D."/>
            <person name="Copeland A."/>
            <person name="Barry K.W."/>
            <person name="Cichocki N."/>
            <person name="Veneault-Fourrey C."/>
            <person name="LaButti K."/>
            <person name="Lindquist E.A."/>
            <person name="Lipzen A."/>
            <person name="Lundell T."/>
            <person name="Morin E."/>
            <person name="Murat C."/>
            <person name="Riley R."/>
            <person name="Ohm R."/>
            <person name="Sun H."/>
            <person name="Tunlid A."/>
            <person name="Henrissat B."/>
            <person name="Grigoriev I.V."/>
            <person name="Hibbett D.S."/>
            <person name="Martin F."/>
        </authorList>
    </citation>
    <scope>NUCLEOTIDE SEQUENCE [LARGE SCALE GENOMIC DNA]</scope>
    <source>
        <strain evidence="2 3">SS14</strain>
    </source>
</reference>
<evidence type="ECO:0008006" key="4">
    <source>
        <dbReference type="Google" id="ProtNLM"/>
    </source>
</evidence>
<evidence type="ECO:0000313" key="3">
    <source>
        <dbReference type="Proteomes" id="UP000054279"/>
    </source>
</evidence>
<gene>
    <name evidence="2" type="ORF">M422DRAFT_229134</name>
</gene>
<dbReference type="OrthoDB" id="1001765at2759"/>
<dbReference type="Proteomes" id="UP000054279">
    <property type="component" value="Unassembled WGS sequence"/>
</dbReference>
<dbReference type="Gene3D" id="1.20.1260.10">
    <property type="match status" value="1"/>
</dbReference>
<feature type="signal peptide" evidence="1">
    <location>
        <begin position="1"/>
        <end position="18"/>
    </location>
</feature>
<name>A0A0C9VMP0_SPHS4</name>
<dbReference type="SUPFAM" id="SSF47240">
    <property type="entry name" value="Ferritin-like"/>
    <property type="match status" value="1"/>
</dbReference>
<dbReference type="InterPro" id="IPR039254">
    <property type="entry name" value="Rds1"/>
</dbReference>
<dbReference type="InterPro" id="IPR012347">
    <property type="entry name" value="Ferritin-like"/>
</dbReference>
<evidence type="ECO:0000313" key="2">
    <source>
        <dbReference type="EMBL" id="KIJ43147.1"/>
    </source>
</evidence>